<evidence type="ECO:0000256" key="5">
    <source>
        <dbReference type="ARBA" id="ARBA00022989"/>
    </source>
</evidence>
<dbReference type="CDD" id="cd17472">
    <property type="entry name" value="MFS_YajR_like"/>
    <property type="match status" value="1"/>
</dbReference>
<comment type="subcellular location">
    <subcellularLocation>
        <location evidence="1">Cell membrane</location>
        <topology evidence="1">Multi-pass membrane protein</topology>
    </subcellularLocation>
</comment>
<dbReference type="AlphaFoldDB" id="A0A2U2AJG1"/>
<dbReference type="InterPro" id="IPR050171">
    <property type="entry name" value="MFS_Transporters"/>
</dbReference>
<dbReference type="GO" id="GO:0005886">
    <property type="term" value="C:plasma membrane"/>
    <property type="evidence" value="ECO:0007669"/>
    <property type="project" value="UniProtKB-SubCell"/>
</dbReference>
<feature type="transmembrane region" description="Helical" evidence="8">
    <location>
        <begin position="71"/>
        <end position="91"/>
    </location>
</feature>
<keyword evidence="2" id="KW-0813">Transport</keyword>
<proteinExistence type="predicted"/>
<evidence type="ECO:0000259" key="9">
    <source>
        <dbReference type="PROSITE" id="PS50850"/>
    </source>
</evidence>
<evidence type="ECO:0000256" key="2">
    <source>
        <dbReference type="ARBA" id="ARBA00022448"/>
    </source>
</evidence>
<feature type="transmembrane region" description="Helical" evidence="8">
    <location>
        <begin position="391"/>
        <end position="409"/>
    </location>
</feature>
<accession>A0A2U2AJG1</accession>
<name>A0A2U2AJG1_9GAMM</name>
<dbReference type="InterPro" id="IPR011701">
    <property type="entry name" value="MFS"/>
</dbReference>
<organism evidence="10 11">
    <name type="scientific">Ignatzschineria cameli</name>
    <dbReference type="NCBI Taxonomy" id="2182793"/>
    <lineage>
        <taxon>Bacteria</taxon>
        <taxon>Pseudomonadati</taxon>
        <taxon>Pseudomonadota</taxon>
        <taxon>Gammaproteobacteria</taxon>
        <taxon>Cardiobacteriales</taxon>
        <taxon>Ignatzschineriaceae</taxon>
        <taxon>Ignatzschineria</taxon>
    </lineage>
</organism>
<feature type="transmembrane region" description="Helical" evidence="8">
    <location>
        <begin position="188"/>
        <end position="209"/>
    </location>
</feature>
<dbReference type="PANTHER" id="PTHR23517:SF2">
    <property type="entry name" value="MULTIDRUG RESISTANCE PROTEIN MDTH"/>
    <property type="match status" value="1"/>
</dbReference>
<dbReference type="Gene3D" id="1.20.1250.20">
    <property type="entry name" value="MFS general substrate transporter like domains"/>
    <property type="match status" value="1"/>
</dbReference>
<feature type="transmembrane region" description="Helical" evidence="8">
    <location>
        <begin position="159"/>
        <end position="182"/>
    </location>
</feature>
<keyword evidence="6 8" id="KW-0472">Membrane</keyword>
<feature type="domain" description="Major facilitator superfamily (MFS) profile" evidence="9">
    <location>
        <begin position="34"/>
        <end position="416"/>
    </location>
</feature>
<evidence type="ECO:0000256" key="3">
    <source>
        <dbReference type="ARBA" id="ARBA00022475"/>
    </source>
</evidence>
<evidence type="ECO:0000256" key="6">
    <source>
        <dbReference type="ARBA" id="ARBA00023136"/>
    </source>
</evidence>
<feature type="transmembrane region" description="Helical" evidence="8">
    <location>
        <begin position="241"/>
        <end position="262"/>
    </location>
</feature>
<dbReference type="Proteomes" id="UP000245059">
    <property type="component" value="Unassembled WGS sequence"/>
</dbReference>
<comment type="caution">
    <text evidence="10">The sequence shown here is derived from an EMBL/GenBank/DDBJ whole genome shotgun (WGS) entry which is preliminary data.</text>
</comment>
<dbReference type="SUPFAM" id="SSF103473">
    <property type="entry name" value="MFS general substrate transporter"/>
    <property type="match status" value="1"/>
</dbReference>
<dbReference type="EMBL" id="QEWW01000018">
    <property type="protein sequence ID" value="PWD82870.1"/>
    <property type="molecule type" value="Genomic_DNA"/>
</dbReference>
<feature type="transmembrane region" description="Helical" evidence="8">
    <location>
        <begin position="301"/>
        <end position="322"/>
    </location>
</feature>
<feature type="transmembrane region" description="Helical" evidence="8">
    <location>
        <begin position="328"/>
        <end position="349"/>
    </location>
</feature>
<dbReference type="PROSITE" id="PS50850">
    <property type="entry name" value="MFS"/>
    <property type="match status" value="1"/>
</dbReference>
<dbReference type="PANTHER" id="PTHR23517">
    <property type="entry name" value="RESISTANCE PROTEIN MDTM, PUTATIVE-RELATED-RELATED"/>
    <property type="match status" value="1"/>
</dbReference>
<evidence type="ECO:0000313" key="10">
    <source>
        <dbReference type="EMBL" id="PWD82870.1"/>
    </source>
</evidence>
<feature type="transmembrane region" description="Helical" evidence="8">
    <location>
        <begin position="274"/>
        <end position="294"/>
    </location>
</feature>
<evidence type="ECO:0000256" key="4">
    <source>
        <dbReference type="ARBA" id="ARBA00022692"/>
    </source>
</evidence>
<feature type="transmembrane region" description="Helical" evidence="8">
    <location>
        <begin position="361"/>
        <end position="385"/>
    </location>
</feature>
<protein>
    <submittedName>
        <fullName evidence="10">MFS transporter</fullName>
    </submittedName>
</protein>
<feature type="compositionally biased region" description="Acidic residues" evidence="7">
    <location>
        <begin position="430"/>
        <end position="439"/>
    </location>
</feature>
<reference evidence="11" key="1">
    <citation type="submission" date="2018-05" db="EMBL/GenBank/DDBJ databases">
        <title>Ignatzschineria dubaiensis sp. nov., isolated from necrotic foot tissues of dromedaries (Camelus dromedarius) and associated maggots in Dubai, United Arab Emirates.</title>
        <authorList>
            <person name="Tsang C.C."/>
            <person name="Tang J.Y.M."/>
            <person name="Fong J.Y.H."/>
            <person name="Kinne J."/>
            <person name="Lee H.H."/>
            <person name="Joseph M."/>
            <person name="Jose S."/>
            <person name="Schuster R.K."/>
            <person name="Tang Y."/>
            <person name="Sivakumar S."/>
            <person name="Chen J.H.K."/>
            <person name="Teng J.L.L."/>
            <person name="Lau S.K.P."/>
            <person name="Wernery U."/>
            <person name="Woo P.C.Y."/>
        </authorList>
    </citation>
    <scope>NUCLEOTIDE SEQUENCE [LARGE SCALE GENOMIC DNA]</scope>
    <source>
        <strain evidence="11">UAE-HKU57</strain>
    </source>
</reference>
<evidence type="ECO:0000313" key="11">
    <source>
        <dbReference type="Proteomes" id="UP000245059"/>
    </source>
</evidence>
<dbReference type="InterPro" id="IPR036259">
    <property type="entry name" value="MFS_trans_sf"/>
</dbReference>
<keyword evidence="3" id="KW-1003">Cell membrane</keyword>
<gene>
    <name evidence="10" type="ORF">DC077_10400</name>
</gene>
<sequence length="439" mass="48198">MSENVKEQVAADVTSTAEAEREEKALHKFSRYDWILGSKLAGLFSIRMLGIFIILPIYSFYTKELAGTTPLLAGLFISSYALTQIILQPLFGTISDYFGRKMTIIIGMALFVVGSLMIAFTDSIYLAIWGRVVQGSGAVSAVVLAFTSDVVREEIRGKTMALIGVSIGFTFGLAIFISPIIYGFFGGMGVFLLCAILGVIAIYVTLAQLPASEQHKANRENPIPLMESIKAAWSDGDINRLYLGGFMLHLILTLGFTIFPWLLEGEGFLPQDSWKIYLPSFLIAIILIFPGVGVAERFRQFRLFFLISIAALIIAMIALAFVTGYGNYLFFMTLFFWGFNMMEAMQPSLMSRLAPTQNRGMVMGFFSSSQFLGASVGGILASVIFGYFTALPVLIVGAVLLALWFVIAIPMQNPQKRPENADSTVSNNAEEAETATERS</sequence>
<evidence type="ECO:0000256" key="7">
    <source>
        <dbReference type="SAM" id="MobiDB-lite"/>
    </source>
</evidence>
<feature type="transmembrane region" description="Helical" evidence="8">
    <location>
        <begin position="103"/>
        <end position="120"/>
    </location>
</feature>
<evidence type="ECO:0000256" key="8">
    <source>
        <dbReference type="SAM" id="Phobius"/>
    </source>
</evidence>
<evidence type="ECO:0000256" key="1">
    <source>
        <dbReference type="ARBA" id="ARBA00004651"/>
    </source>
</evidence>
<feature type="region of interest" description="Disordered" evidence="7">
    <location>
        <begin position="415"/>
        <end position="439"/>
    </location>
</feature>
<feature type="transmembrane region" description="Helical" evidence="8">
    <location>
        <begin position="126"/>
        <end position="147"/>
    </location>
</feature>
<dbReference type="RefSeq" id="WP_109218038.1">
    <property type="nucleotide sequence ID" value="NZ_QEWW01000018.1"/>
</dbReference>
<feature type="transmembrane region" description="Helical" evidence="8">
    <location>
        <begin position="40"/>
        <end position="59"/>
    </location>
</feature>
<keyword evidence="4 8" id="KW-0812">Transmembrane</keyword>
<dbReference type="Pfam" id="PF07690">
    <property type="entry name" value="MFS_1"/>
    <property type="match status" value="1"/>
</dbReference>
<dbReference type="GO" id="GO:0022857">
    <property type="term" value="F:transmembrane transporter activity"/>
    <property type="evidence" value="ECO:0007669"/>
    <property type="project" value="InterPro"/>
</dbReference>
<keyword evidence="5 8" id="KW-1133">Transmembrane helix</keyword>
<dbReference type="InterPro" id="IPR020846">
    <property type="entry name" value="MFS_dom"/>
</dbReference>